<protein>
    <submittedName>
        <fullName evidence="2">Uncharacterized protein</fullName>
    </submittedName>
</protein>
<evidence type="ECO:0000313" key="3">
    <source>
        <dbReference type="Proteomes" id="UP000243515"/>
    </source>
</evidence>
<feature type="compositionally biased region" description="Polar residues" evidence="1">
    <location>
        <begin position="127"/>
        <end position="139"/>
    </location>
</feature>
<feature type="region of interest" description="Disordered" evidence="1">
    <location>
        <begin position="746"/>
        <end position="806"/>
    </location>
</feature>
<feature type="compositionally biased region" description="Polar residues" evidence="1">
    <location>
        <begin position="94"/>
        <end position="120"/>
    </location>
</feature>
<feature type="compositionally biased region" description="Pro residues" evidence="1">
    <location>
        <begin position="759"/>
        <end position="768"/>
    </location>
</feature>
<accession>A0A232LS58</accession>
<gene>
    <name evidence="2" type="ORF">Egran_05246</name>
</gene>
<feature type="region of interest" description="Disordered" evidence="1">
    <location>
        <begin position="26"/>
        <end position="314"/>
    </location>
</feature>
<comment type="caution">
    <text evidence="2">The sequence shown here is derived from an EMBL/GenBank/DDBJ whole genome shotgun (WGS) entry which is preliminary data.</text>
</comment>
<dbReference type="AlphaFoldDB" id="A0A232LS58"/>
<organism evidence="2 3">
    <name type="scientific">Elaphomyces granulatus</name>
    <dbReference type="NCBI Taxonomy" id="519963"/>
    <lineage>
        <taxon>Eukaryota</taxon>
        <taxon>Fungi</taxon>
        <taxon>Dikarya</taxon>
        <taxon>Ascomycota</taxon>
        <taxon>Pezizomycotina</taxon>
        <taxon>Eurotiomycetes</taxon>
        <taxon>Eurotiomycetidae</taxon>
        <taxon>Eurotiales</taxon>
        <taxon>Elaphomycetaceae</taxon>
        <taxon>Elaphomyces</taxon>
    </lineage>
</organism>
<dbReference type="Proteomes" id="UP000243515">
    <property type="component" value="Unassembled WGS sequence"/>
</dbReference>
<sequence length="806" mass="87379">MTVLMYYFFDTTEMAGVKRKVEATLESAAPLERSDGRDPDTRSPSRATTRHRSIQGRGKLASSARGRGVPLASPNTAPAEESDTPRAKRARKTSPIQESPRPTRQSARLLNKTRANSSPSPEAPNQEPVNNPQLTATTRPRNRAGAITRSRNAAPADVKTEPPRPRLKLTLFTKPSNFSTTTDRQNTSHKPENTARRNDNTEDNSLIRSTNKHKSSKANTGHGGSRTSTNGKALKAQGRAERVPMTSKDGTGLESKITPTASGTKKRKKAGIEDENTDNLLSAPVHSNKKLKLGHNAPAKGSKSQLQNGTGNDHSLTAAIGLEASGSGGLETSNPIAAVESGQPTTEAKTSNVQLTIPPAASRGRGTGRGRGRGRRRGRGGGPVGGGWRGGNSRGRGGGARGGARGVKRTEDDSDIARSPSPCPATHKLRERQKELDKAFKKVAAAQRLALTVLATNTHKQLLKKKNAHVSVSEHAQIEKDLETFLLKRQDILHHEYELKVKHANILFEANKDLLERQFRASALHIQEEHLLAAQGEYMAFVEGHCHAEDEDHTESEESGIDSEEEHCLFLHDKKFKRGFNSSFVRDLAGATAFERANSRWEDFVQRVKLGGDIDPQMKEMDEAAAQPAAGDRQDLQDRPDMVGVLLEATAAMEARQGTILAVLADAATARINPIQQEPVAMTTPRLSNHRTILPQPAQPQPQAMVHGPTDPRSFILPRPEPRPTLTPQMQQPRRLLPAQIPTINEQLGLPDPFAGPGGAPPQLPPPQGANFSLSVTSYLGGPPIYYHPPPPPPPRPSPPGHLRPY</sequence>
<evidence type="ECO:0000313" key="2">
    <source>
        <dbReference type="EMBL" id="OXV06985.1"/>
    </source>
</evidence>
<keyword evidence="3" id="KW-1185">Reference proteome</keyword>
<feature type="compositionally biased region" description="Gly residues" evidence="1">
    <location>
        <begin position="380"/>
        <end position="405"/>
    </location>
</feature>
<feature type="compositionally biased region" description="Polar residues" evidence="1">
    <location>
        <begin position="302"/>
        <end position="314"/>
    </location>
</feature>
<evidence type="ECO:0000256" key="1">
    <source>
        <dbReference type="SAM" id="MobiDB-lite"/>
    </source>
</evidence>
<feature type="region of interest" description="Disordered" evidence="1">
    <location>
        <begin position="326"/>
        <end position="428"/>
    </location>
</feature>
<feature type="compositionally biased region" description="Polar residues" evidence="1">
    <location>
        <begin position="342"/>
        <end position="355"/>
    </location>
</feature>
<feature type="compositionally biased region" description="Pro residues" evidence="1">
    <location>
        <begin position="786"/>
        <end position="806"/>
    </location>
</feature>
<reference evidence="2 3" key="1">
    <citation type="journal article" date="2015" name="Environ. Microbiol.">
        <title>Metagenome sequence of Elaphomyces granulatus from sporocarp tissue reveals Ascomycota ectomycorrhizal fingerprints of genome expansion and a Proteobacteria-rich microbiome.</title>
        <authorList>
            <person name="Quandt C.A."/>
            <person name="Kohler A."/>
            <person name="Hesse C.N."/>
            <person name="Sharpton T.J."/>
            <person name="Martin F."/>
            <person name="Spatafora J.W."/>
        </authorList>
    </citation>
    <scope>NUCLEOTIDE SEQUENCE [LARGE SCALE GENOMIC DNA]</scope>
    <source>
        <strain evidence="2 3">OSC145934</strain>
    </source>
</reference>
<dbReference type="OrthoDB" id="4188028at2759"/>
<proteinExistence type="predicted"/>
<feature type="compositionally biased region" description="Basic and acidic residues" evidence="1">
    <location>
        <begin position="32"/>
        <end position="43"/>
    </location>
</feature>
<feature type="compositionally biased region" description="Basic and acidic residues" evidence="1">
    <location>
        <begin position="189"/>
        <end position="200"/>
    </location>
</feature>
<dbReference type="EMBL" id="NPHW01005224">
    <property type="protein sequence ID" value="OXV06985.1"/>
    <property type="molecule type" value="Genomic_DNA"/>
</dbReference>
<feature type="compositionally biased region" description="Basic residues" evidence="1">
    <location>
        <begin position="366"/>
        <end position="379"/>
    </location>
</feature>
<feature type="compositionally biased region" description="Polar residues" evidence="1">
    <location>
        <begin position="173"/>
        <end position="185"/>
    </location>
</feature>
<name>A0A232LS58_9EURO</name>